<dbReference type="PANTHER" id="PTHR42693:SF53">
    <property type="entry name" value="ENDO-4-O-SULFATASE"/>
    <property type="match status" value="1"/>
</dbReference>
<feature type="domain" description="Sulfatase N-terminal" evidence="5">
    <location>
        <begin position="2"/>
        <end position="297"/>
    </location>
</feature>
<feature type="non-terminal residue" evidence="6">
    <location>
        <position position="1"/>
    </location>
</feature>
<evidence type="ECO:0000259" key="5">
    <source>
        <dbReference type="Pfam" id="PF00884"/>
    </source>
</evidence>
<evidence type="ECO:0000256" key="3">
    <source>
        <dbReference type="ARBA" id="ARBA00022801"/>
    </source>
</evidence>
<keyword evidence="2" id="KW-0479">Metal-binding</keyword>
<reference evidence="6" key="1">
    <citation type="submission" date="2018-05" db="EMBL/GenBank/DDBJ databases">
        <authorList>
            <person name="Lanie J.A."/>
            <person name="Ng W.-L."/>
            <person name="Kazmierczak K.M."/>
            <person name="Andrzejewski T.M."/>
            <person name="Davidsen T.M."/>
            <person name="Wayne K.J."/>
            <person name="Tettelin H."/>
            <person name="Glass J.I."/>
            <person name="Rusch D."/>
            <person name="Podicherti R."/>
            <person name="Tsui H.-C.T."/>
            <person name="Winkler M.E."/>
        </authorList>
    </citation>
    <scope>NUCLEOTIDE SEQUENCE</scope>
</reference>
<gene>
    <name evidence="6" type="ORF">METZ01_LOCUS245759</name>
</gene>
<name>A0A382I0K1_9ZZZZ</name>
<dbReference type="SUPFAM" id="SSF53649">
    <property type="entry name" value="Alkaline phosphatase-like"/>
    <property type="match status" value="1"/>
</dbReference>
<evidence type="ECO:0000256" key="2">
    <source>
        <dbReference type="ARBA" id="ARBA00022723"/>
    </source>
</evidence>
<dbReference type="GO" id="GO:0046872">
    <property type="term" value="F:metal ion binding"/>
    <property type="evidence" value="ECO:0007669"/>
    <property type="project" value="UniProtKB-KW"/>
</dbReference>
<keyword evidence="4" id="KW-0106">Calcium</keyword>
<dbReference type="InterPro" id="IPR050738">
    <property type="entry name" value="Sulfatase"/>
</dbReference>
<dbReference type="PROSITE" id="PS00149">
    <property type="entry name" value="SULFATASE_2"/>
    <property type="match status" value="1"/>
</dbReference>
<protein>
    <recommendedName>
        <fullName evidence="5">Sulfatase N-terminal domain-containing protein</fullName>
    </recommendedName>
</protein>
<dbReference type="InterPro" id="IPR024607">
    <property type="entry name" value="Sulfatase_CS"/>
</dbReference>
<evidence type="ECO:0000313" key="6">
    <source>
        <dbReference type="EMBL" id="SVB92905.1"/>
    </source>
</evidence>
<evidence type="ECO:0000256" key="1">
    <source>
        <dbReference type="ARBA" id="ARBA00008779"/>
    </source>
</evidence>
<dbReference type="PANTHER" id="PTHR42693">
    <property type="entry name" value="ARYLSULFATASE FAMILY MEMBER"/>
    <property type="match status" value="1"/>
</dbReference>
<dbReference type="EMBL" id="UINC01064338">
    <property type="protein sequence ID" value="SVB92905.1"/>
    <property type="molecule type" value="Genomic_DNA"/>
</dbReference>
<organism evidence="6">
    <name type="scientific">marine metagenome</name>
    <dbReference type="NCBI Taxonomy" id="408172"/>
    <lineage>
        <taxon>unclassified sequences</taxon>
        <taxon>metagenomes</taxon>
        <taxon>ecological metagenomes</taxon>
    </lineage>
</organism>
<evidence type="ECO:0000256" key="4">
    <source>
        <dbReference type="ARBA" id="ARBA00022837"/>
    </source>
</evidence>
<dbReference type="GO" id="GO:0004065">
    <property type="term" value="F:arylsulfatase activity"/>
    <property type="evidence" value="ECO:0007669"/>
    <property type="project" value="TreeGrafter"/>
</dbReference>
<sequence length="424" mass="48220">TGVRMARAFTPTPVCSPARASFFTGRLASQHGIHDWIFETTEPGSQHPGLVDQTNIGHLLQNAGYQTGLIGKWHCGESWTPQSGFDRWFSYGERQYPHKGEIKFSDQGEIVDYTGFQTRAFTDRSIDFIRERDQTRPFFLTVGYVDTHGPFSQHPERLVESYRDCSFQDIPNETFSPCHGSINAGWPKDPDQNREQLAQYYAAVTFIDQQMGRIIDELEGTGDLDNTLVVYTADHGLMTGHHGLNSKGNATIPQNFIDTSILVPCLFSWKDQIPAGQVHNQMVDHCDLFATLLDAADAVPDESKRQEINSPGESYLPMLKGENQAWRDAYFGEYGNARVVRTDNRKFIKRYPGPSSQYHHEFYDLEIDPRERENRIHDTSYEDEIKTLSQRLDTHFAKYELAGCSGKEISLVPKCNPGHSPWDK</sequence>
<proteinExistence type="inferred from homology"/>
<comment type="similarity">
    <text evidence="1">Belongs to the sulfatase family.</text>
</comment>
<accession>A0A382I0K1</accession>
<dbReference type="Gene3D" id="3.40.720.10">
    <property type="entry name" value="Alkaline Phosphatase, subunit A"/>
    <property type="match status" value="1"/>
</dbReference>
<dbReference type="InterPro" id="IPR017850">
    <property type="entry name" value="Alkaline_phosphatase_core_sf"/>
</dbReference>
<dbReference type="Pfam" id="PF00884">
    <property type="entry name" value="Sulfatase"/>
    <property type="match status" value="1"/>
</dbReference>
<dbReference type="InterPro" id="IPR000917">
    <property type="entry name" value="Sulfatase_N"/>
</dbReference>
<dbReference type="PROSITE" id="PS00523">
    <property type="entry name" value="SULFATASE_1"/>
    <property type="match status" value="1"/>
</dbReference>
<dbReference type="AlphaFoldDB" id="A0A382I0K1"/>
<keyword evidence="3" id="KW-0378">Hydrolase</keyword>